<keyword evidence="4" id="KW-1134">Transmembrane beta strand</keyword>
<keyword evidence="6" id="KW-0472">Membrane</keyword>
<dbReference type="KEGG" id="asha:G8E00_11895"/>
<reference evidence="9 10" key="1">
    <citation type="submission" date="2020-03" db="EMBL/GenBank/DDBJ databases">
        <authorList>
            <person name="Zhu W."/>
        </authorList>
    </citation>
    <scope>NUCLEOTIDE SEQUENCE [LARGE SCALE GENOMIC DNA]</scope>
    <source>
        <strain evidence="9 10">323-1</strain>
    </source>
</reference>
<proteinExistence type="inferred from homology"/>
<feature type="compositionally biased region" description="Polar residues" evidence="8">
    <location>
        <begin position="284"/>
        <end position="298"/>
    </location>
</feature>
<dbReference type="RefSeq" id="WP_166224874.1">
    <property type="nucleotide sequence ID" value="NZ_CP049801.1"/>
</dbReference>
<keyword evidence="7" id="KW-0998">Cell outer membrane</keyword>
<evidence type="ECO:0000256" key="6">
    <source>
        <dbReference type="ARBA" id="ARBA00023136"/>
    </source>
</evidence>
<dbReference type="Proteomes" id="UP000502297">
    <property type="component" value="Chromosome"/>
</dbReference>
<evidence type="ECO:0000256" key="1">
    <source>
        <dbReference type="ARBA" id="ARBA00004442"/>
    </source>
</evidence>
<name>A0A6G8RXK6_9GAMM</name>
<feature type="compositionally biased region" description="Polar residues" evidence="8">
    <location>
        <begin position="247"/>
        <end position="261"/>
    </location>
</feature>
<evidence type="ECO:0000256" key="4">
    <source>
        <dbReference type="ARBA" id="ARBA00022452"/>
    </source>
</evidence>
<evidence type="ECO:0000313" key="9">
    <source>
        <dbReference type="EMBL" id="QIO06601.1"/>
    </source>
</evidence>
<dbReference type="InterPro" id="IPR051906">
    <property type="entry name" value="TolC-like"/>
</dbReference>
<evidence type="ECO:0000256" key="5">
    <source>
        <dbReference type="ARBA" id="ARBA00022692"/>
    </source>
</evidence>
<feature type="compositionally biased region" description="Low complexity" evidence="8">
    <location>
        <begin position="65"/>
        <end position="79"/>
    </location>
</feature>
<evidence type="ECO:0000256" key="8">
    <source>
        <dbReference type="SAM" id="MobiDB-lite"/>
    </source>
</evidence>
<dbReference type="GO" id="GO:0015562">
    <property type="term" value="F:efflux transmembrane transporter activity"/>
    <property type="evidence" value="ECO:0007669"/>
    <property type="project" value="InterPro"/>
</dbReference>
<dbReference type="EMBL" id="CP049801">
    <property type="protein sequence ID" value="QIO06601.1"/>
    <property type="molecule type" value="Genomic_DNA"/>
</dbReference>
<feature type="region of interest" description="Disordered" evidence="8">
    <location>
        <begin position="237"/>
        <end position="320"/>
    </location>
</feature>
<evidence type="ECO:0000256" key="3">
    <source>
        <dbReference type="ARBA" id="ARBA00022448"/>
    </source>
</evidence>
<comment type="subcellular location">
    <subcellularLocation>
        <location evidence="1">Cell outer membrane</location>
    </subcellularLocation>
</comment>
<dbReference type="GO" id="GO:0015288">
    <property type="term" value="F:porin activity"/>
    <property type="evidence" value="ECO:0007669"/>
    <property type="project" value="TreeGrafter"/>
</dbReference>
<protein>
    <submittedName>
        <fullName evidence="9">TolC family protein</fullName>
    </submittedName>
</protein>
<sequence>MNPVKKGYIVFPLVCMCLNTACVSLESKNLPKNKNLTSRNLQSADTMSAERAIRADNWAYTPGISESTNSQSETQSHTAKTSKTRKNTKTKKTSAAAKKIAKPQNDVNANASTGDASYINQAQLNSASAFKVVDDQSGQIITPRSVKDIPATSISISRAPVQSLASASSQNATKVAKTKAKAKKKSVTKLDDLNNTLKSKDNAKISSNVTRFANITGDEKSPQIQQEQVQTIAIPNSNTNLSSSLNAENQQPPKTTSTRVANRQLLEPTPKVRSDEPVVLATLDSVNGVQNKSPKTIQANKKKSKAKSNSPQPDPKLTVPDVILGEANPKLETRDQIGKVNCLSSGTLNSGNNLELMAAIERAICNNPDTKNAWIETKIRAAQEKMVQSQYYPQVSATADYIKGKSNTQYKNTDLLTYDSKIKKYGVAVQATWLLYDFGSRKQLLKESENLLAMSFAQQDYVLQTVMLQAIQAYYEVLKVEVQIDNAKQLESFAKKNYDIASARYNAGAGIRSDQLQMHANWVKAKSDLIKLNGDLKVAKGNLAAVMGNMAYQNFNVQSNSLKEIELIDLKPIQELLTAAGKTNPQLKQSQYAINAAQHKVKSVERTRYPTISFVSNFDNSTQDGEGSYAYTTQQMQTGLQLNFPIFDGFNRKNKVVEARQLLQQKYVEKEKIEQQIAQDVWKNYNLLQASIENINALKVLSSSAEQSYSVSQGRYKAGVGNILELINAQNLLTESKMKYSTALTEYLVIRFQLLSNVGTLNVW</sequence>
<dbReference type="GO" id="GO:0009279">
    <property type="term" value="C:cell outer membrane"/>
    <property type="evidence" value="ECO:0007669"/>
    <property type="project" value="UniProtKB-SubCell"/>
</dbReference>
<comment type="similarity">
    <text evidence="2">Belongs to the outer membrane factor (OMF) (TC 1.B.17) family.</text>
</comment>
<dbReference type="GO" id="GO:1990281">
    <property type="term" value="C:efflux pump complex"/>
    <property type="evidence" value="ECO:0007669"/>
    <property type="project" value="TreeGrafter"/>
</dbReference>
<dbReference type="PANTHER" id="PTHR30026">
    <property type="entry name" value="OUTER MEMBRANE PROTEIN TOLC"/>
    <property type="match status" value="1"/>
</dbReference>
<keyword evidence="10" id="KW-1185">Reference proteome</keyword>
<accession>A0A6G8RXK6</accession>
<dbReference type="PANTHER" id="PTHR30026:SF20">
    <property type="entry name" value="OUTER MEMBRANE PROTEIN TOLC"/>
    <property type="match status" value="1"/>
</dbReference>
<dbReference type="InterPro" id="IPR003423">
    <property type="entry name" value="OMP_efflux"/>
</dbReference>
<dbReference type="SUPFAM" id="SSF56954">
    <property type="entry name" value="Outer membrane efflux proteins (OEP)"/>
    <property type="match status" value="1"/>
</dbReference>
<evidence type="ECO:0000256" key="7">
    <source>
        <dbReference type="ARBA" id="ARBA00023237"/>
    </source>
</evidence>
<organism evidence="9 10">
    <name type="scientific">Acinetobacter shaoyimingii</name>
    <dbReference type="NCBI Taxonomy" id="2715164"/>
    <lineage>
        <taxon>Bacteria</taxon>
        <taxon>Pseudomonadati</taxon>
        <taxon>Pseudomonadota</taxon>
        <taxon>Gammaproteobacteria</taxon>
        <taxon>Moraxellales</taxon>
        <taxon>Moraxellaceae</taxon>
        <taxon>Acinetobacter</taxon>
    </lineage>
</organism>
<keyword evidence="3" id="KW-0813">Transport</keyword>
<gene>
    <name evidence="9" type="ORF">G8E00_11895</name>
</gene>
<dbReference type="Gene3D" id="1.20.1600.10">
    <property type="entry name" value="Outer membrane efflux proteins (OEP)"/>
    <property type="match status" value="1"/>
</dbReference>
<dbReference type="Pfam" id="PF02321">
    <property type="entry name" value="OEP"/>
    <property type="match status" value="2"/>
</dbReference>
<feature type="compositionally biased region" description="Low complexity" evidence="8">
    <location>
        <begin position="237"/>
        <end position="246"/>
    </location>
</feature>
<keyword evidence="5" id="KW-0812">Transmembrane</keyword>
<dbReference type="AlphaFoldDB" id="A0A6G8RXK6"/>
<evidence type="ECO:0000313" key="10">
    <source>
        <dbReference type="Proteomes" id="UP000502297"/>
    </source>
</evidence>
<feature type="region of interest" description="Disordered" evidence="8">
    <location>
        <begin position="63"/>
        <end position="112"/>
    </location>
</feature>
<evidence type="ECO:0000256" key="2">
    <source>
        <dbReference type="ARBA" id="ARBA00007613"/>
    </source>
</evidence>
<feature type="compositionally biased region" description="Basic residues" evidence="8">
    <location>
        <begin position="80"/>
        <end position="92"/>
    </location>
</feature>